<dbReference type="EMBL" id="CP081294">
    <property type="protein sequence ID" value="QZD94987.1"/>
    <property type="molecule type" value="Genomic_DNA"/>
</dbReference>
<gene>
    <name evidence="1" type="ORF">K3136_13070</name>
</gene>
<protein>
    <submittedName>
        <fullName evidence="1">Uncharacterized protein</fullName>
    </submittedName>
</protein>
<name>A0ABX9A5A5_9SPHN</name>
<organism evidence="1 2">
    <name type="scientific">Qipengyuania gelatinilytica</name>
    <dbReference type="NCBI Taxonomy" id="2867231"/>
    <lineage>
        <taxon>Bacteria</taxon>
        <taxon>Pseudomonadati</taxon>
        <taxon>Pseudomonadota</taxon>
        <taxon>Alphaproteobacteria</taxon>
        <taxon>Sphingomonadales</taxon>
        <taxon>Erythrobacteraceae</taxon>
        <taxon>Qipengyuania</taxon>
    </lineage>
</organism>
<dbReference type="Proteomes" id="UP000824321">
    <property type="component" value="Chromosome"/>
</dbReference>
<proteinExistence type="predicted"/>
<evidence type="ECO:0000313" key="2">
    <source>
        <dbReference type="Proteomes" id="UP000824321"/>
    </source>
</evidence>
<accession>A0ABX9A5A5</accession>
<reference evidence="1 2" key="1">
    <citation type="submission" date="2021-08" db="EMBL/GenBank/DDBJ databases">
        <title>Comparative Genomics Analysis of the Genus Qipengyuania Reveals Extensive Genetic Diversity and Metabolic Versatility, Including the Description of Fifteen Novel Species.</title>
        <authorList>
            <person name="Liu Y."/>
        </authorList>
    </citation>
    <scope>NUCLEOTIDE SEQUENCE [LARGE SCALE GENOMIC DNA]</scope>
    <source>
        <strain evidence="1 2">1NDH1</strain>
    </source>
</reference>
<keyword evidence="2" id="KW-1185">Reference proteome</keyword>
<dbReference type="RefSeq" id="WP_221430729.1">
    <property type="nucleotide sequence ID" value="NZ_CP081294.1"/>
</dbReference>
<sequence length="88" mass="9555">MADRALAASQLNKGIAQSRYHASRHAVTADPASIDAAFAALETAKGRLEAAIESETNESTSRERIEWLRGQVDAFEPELRALNQSVDT</sequence>
<evidence type="ECO:0000313" key="1">
    <source>
        <dbReference type="EMBL" id="QZD94987.1"/>
    </source>
</evidence>